<dbReference type="Gene3D" id="2.40.280.10">
    <property type="match status" value="1"/>
</dbReference>
<comment type="caution">
    <text evidence="4">The sequence shown here is derived from an EMBL/GenBank/DDBJ whole genome shotgun (WGS) entry which is preliminary data.</text>
</comment>
<dbReference type="Proteomes" id="UP000263486">
    <property type="component" value="Unassembled WGS sequence"/>
</dbReference>
<name>A0ABX9KGA4_9FUSO</name>
<dbReference type="EMBL" id="QUAJ01000016">
    <property type="protein sequence ID" value="REI40768.1"/>
    <property type="molecule type" value="Genomic_DNA"/>
</dbReference>
<dbReference type="PROSITE" id="PS01317">
    <property type="entry name" value="SSRP"/>
    <property type="match status" value="1"/>
</dbReference>
<dbReference type="SUPFAM" id="SSF74982">
    <property type="entry name" value="Small protein B (SmpB)"/>
    <property type="match status" value="1"/>
</dbReference>
<dbReference type="InterPro" id="IPR020081">
    <property type="entry name" value="SsrA-bd_prot_CS"/>
</dbReference>
<comment type="similarity">
    <text evidence="3">Belongs to the SmpB family.</text>
</comment>
<comment type="function">
    <text evidence="3">Required for rescue of stalled ribosomes mediated by trans-translation. Binds to transfer-messenger RNA (tmRNA), required for stable association of tmRNA with ribosomes. tmRNA and SmpB together mimic tRNA shape, replacing the anticodon stem-loop with SmpB. tmRNA is encoded by the ssrA gene; the 2 termini fold to resemble tRNA(Ala) and it encodes a 'tag peptide', a short internal open reading frame. During trans-translation Ala-aminoacylated tmRNA acts like a tRNA, entering the A-site of stalled ribosomes, displacing the stalled mRNA. The ribosome then switches to translate the ORF on the tmRNA; the nascent peptide is terminated with the 'tag peptide' encoded by the tmRNA and targeted for degradation. The ribosome is freed to recommence translation, which seems to be the essential function of trans-translation.</text>
</comment>
<comment type="subcellular location">
    <subcellularLocation>
        <location evidence="3">Cytoplasm</location>
    </subcellularLocation>
    <text evidence="3">The tmRNA-SmpB complex associates with stalled 70S ribosomes.</text>
</comment>
<organism evidence="4 5">
    <name type="scientific">Psychrilyobacter piezotolerans</name>
    <dbReference type="NCBI Taxonomy" id="2293438"/>
    <lineage>
        <taxon>Bacteria</taxon>
        <taxon>Fusobacteriati</taxon>
        <taxon>Fusobacteriota</taxon>
        <taxon>Fusobacteriia</taxon>
        <taxon>Fusobacteriales</taxon>
        <taxon>Fusobacteriaceae</taxon>
        <taxon>Psychrilyobacter</taxon>
    </lineage>
</organism>
<dbReference type="InterPro" id="IPR023620">
    <property type="entry name" value="SmpB"/>
</dbReference>
<dbReference type="PANTHER" id="PTHR30308:SF2">
    <property type="entry name" value="SSRA-BINDING PROTEIN"/>
    <property type="match status" value="1"/>
</dbReference>
<reference evidence="4 5" key="1">
    <citation type="submission" date="2018-08" db="EMBL/GenBank/DDBJ databases">
        <title>Draft genome sequence of Psychrilyobacter sp. strain SD5 isolated from Black Sea water.</title>
        <authorList>
            <person name="Yadav S."/>
            <person name="Villanueva L."/>
            <person name="Damste J.S.S."/>
        </authorList>
    </citation>
    <scope>NUCLEOTIDE SEQUENCE [LARGE SCALE GENOMIC DNA]</scope>
    <source>
        <strain evidence="4 5">SD5</strain>
    </source>
</reference>
<keyword evidence="1 3" id="KW-0963">Cytoplasm</keyword>
<evidence type="ECO:0000256" key="2">
    <source>
        <dbReference type="ARBA" id="ARBA00022884"/>
    </source>
</evidence>
<dbReference type="NCBIfam" id="TIGR00086">
    <property type="entry name" value="smpB"/>
    <property type="match status" value="1"/>
</dbReference>
<dbReference type="CDD" id="cd09294">
    <property type="entry name" value="SmpB"/>
    <property type="match status" value="1"/>
</dbReference>
<evidence type="ECO:0000313" key="5">
    <source>
        <dbReference type="Proteomes" id="UP000263486"/>
    </source>
</evidence>
<dbReference type="PANTHER" id="PTHR30308">
    <property type="entry name" value="TMRNA-BINDING COMPONENT OF TRANS-TRANSLATION TAGGING COMPLEX"/>
    <property type="match status" value="1"/>
</dbReference>
<accession>A0ABX9KGA4</accession>
<dbReference type="HAMAP" id="MF_00023">
    <property type="entry name" value="SmpB"/>
    <property type="match status" value="1"/>
</dbReference>
<keyword evidence="5" id="KW-1185">Reference proteome</keyword>
<keyword evidence="2 3" id="KW-0694">RNA-binding</keyword>
<dbReference type="Pfam" id="PF01668">
    <property type="entry name" value="SmpB"/>
    <property type="match status" value="1"/>
</dbReference>
<evidence type="ECO:0000256" key="1">
    <source>
        <dbReference type="ARBA" id="ARBA00022490"/>
    </source>
</evidence>
<gene>
    <name evidence="3" type="primary">smpB</name>
    <name evidence="4" type="ORF">DYH56_09805</name>
</gene>
<dbReference type="RefSeq" id="WP_114642689.1">
    <property type="nucleotide sequence ID" value="NZ_JAACIO010000018.1"/>
</dbReference>
<protein>
    <recommendedName>
        <fullName evidence="3">SsrA-binding protein</fullName>
    </recommendedName>
    <alternativeName>
        <fullName evidence="3">Small protein B</fullName>
    </alternativeName>
</protein>
<dbReference type="InterPro" id="IPR000037">
    <property type="entry name" value="SsrA-bd_prot"/>
</dbReference>
<evidence type="ECO:0000256" key="3">
    <source>
        <dbReference type="HAMAP-Rule" id="MF_00023"/>
    </source>
</evidence>
<proteinExistence type="inferred from homology"/>
<dbReference type="NCBIfam" id="NF003843">
    <property type="entry name" value="PRK05422.1"/>
    <property type="match status" value="1"/>
</dbReference>
<evidence type="ECO:0000313" key="4">
    <source>
        <dbReference type="EMBL" id="REI40768.1"/>
    </source>
</evidence>
<sequence>MALAKNKKAFHEYFIEDRLEAGIELIGSEVKSIKAGQVSIKEAFVRIINGEIFIMGMSVVPWTFGSVYNPDEKRVRKLLIHKKEIAKLHEKVSQKGYAIVPISVYQKAGRIKIEIALGKGKTNYDKRDTLAKKDAKRQIDRALKDTYR</sequence>